<sequence>MEVISTVVQLAGGAVLTTLALAIIVIYFQPAYIVHFFLRLNKWRAGCTTKYVKVGEQQFAYMERGRPTKNQPSLLFLHGFSDRKETFCEMIMHLPKHLHVIAVDLPGHGDTGIKAKADLTVEAYAAKLHQFIGVVGLDHGPLHLIGHSMGGGLAGCYAASYPEKMWALTMICPGGIKVPENSVMFEKIFQGNRHVMIPETVEQAEEMFNICLYNKSLIPPKRALKGYVDYSRPYINFNKELFDAMLELGQDGLTPYLGKIAAPTQVIWGRHDKALHISGLDVIKRKVTASLQVDIIEDCGHTVPLETPQKAASLILNFRDKFAKKQNKS</sequence>
<gene>
    <name evidence="11" type="primary">ABHD6</name>
    <name evidence="11" type="ORF">BLAG_LOCUS984</name>
</gene>
<dbReference type="InterPro" id="IPR050266">
    <property type="entry name" value="AB_hydrolase_sf"/>
</dbReference>
<organism evidence="11 12">
    <name type="scientific">Branchiostoma lanceolatum</name>
    <name type="common">Common lancelet</name>
    <name type="synonym">Amphioxus lanceolatum</name>
    <dbReference type="NCBI Taxonomy" id="7740"/>
    <lineage>
        <taxon>Eukaryota</taxon>
        <taxon>Metazoa</taxon>
        <taxon>Chordata</taxon>
        <taxon>Cephalochordata</taxon>
        <taxon>Leptocardii</taxon>
        <taxon>Amphioxiformes</taxon>
        <taxon>Branchiostomatidae</taxon>
        <taxon>Branchiostoma</taxon>
    </lineage>
</organism>
<dbReference type="GO" id="GO:0005765">
    <property type="term" value="C:lysosomal membrane"/>
    <property type="evidence" value="ECO:0007669"/>
    <property type="project" value="UniProtKB-SubCell"/>
</dbReference>
<protein>
    <recommendedName>
        <fullName evidence="3">acylglycerol lipase</fullName>
        <ecNumber evidence="3">3.1.1.23</ecNumber>
    </recommendedName>
</protein>
<evidence type="ECO:0000256" key="6">
    <source>
        <dbReference type="ARBA" id="ARBA00046308"/>
    </source>
</evidence>
<evidence type="ECO:0000313" key="12">
    <source>
        <dbReference type="Proteomes" id="UP000838412"/>
    </source>
</evidence>
<evidence type="ECO:0000256" key="4">
    <source>
        <dbReference type="ARBA" id="ARBA00037797"/>
    </source>
</evidence>
<evidence type="ECO:0000256" key="2">
    <source>
        <dbReference type="ARBA" id="ARBA00008645"/>
    </source>
</evidence>
<name>A0A8J9W314_BRALA</name>
<dbReference type="Proteomes" id="UP000838412">
    <property type="component" value="Chromosome 1"/>
</dbReference>
<comment type="catalytic activity">
    <reaction evidence="7">
        <text>1-dodecanoylglycerol + H2O = dodecanoate + glycerol + H(+)</text>
        <dbReference type="Rhea" id="RHEA:44316"/>
        <dbReference type="ChEBI" id="CHEBI:15377"/>
        <dbReference type="ChEBI" id="CHEBI:15378"/>
        <dbReference type="ChEBI" id="CHEBI:17754"/>
        <dbReference type="ChEBI" id="CHEBI:18262"/>
        <dbReference type="ChEBI" id="CHEBI:75539"/>
    </reaction>
</comment>
<dbReference type="PRINTS" id="PR00111">
    <property type="entry name" value="ABHYDROLASE"/>
</dbReference>
<evidence type="ECO:0000259" key="10">
    <source>
        <dbReference type="Pfam" id="PF00561"/>
    </source>
</evidence>
<comment type="function">
    <text evidence="8">Lipase that preferentially hydrolysis medium-chain saturated monoacylglycerols including 2-arachidonoylglycerol. Through 2-arachidonoylglycerol degradation may regulate endocannabinoid signaling pathways. Also has a lysophosphatidyl lipase activity with a preference for lysophosphatidylglycerol among other lysophospholipids. Also able to degrade bis(monoacylglycero)phosphate (BMP) and constitutes the major enzyme for BMP catabolism. BMP, also known as lysobisphosphatidic acid, is enriched in late endosomes and lysosomes and plays a key role in the formation of intraluminal vesicles and in lipid sorting.</text>
</comment>
<dbReference type="OrthoDB" id="6431331at2759"/>
<dbReference type="SUPFAM" id="SSF53474">
    <property type="entry name" value="alpha/beta-Hydrolases"/>
    <property type="match status" value="1"/>
</dbReference>
<dbReference type="GO" id="GO:0031966">
    <property type="term" value="C:mitochondrial membrane"/>
    <property type="evidence" value="ECO:0007669"/>
    <property type="project" value="UniProtKB-SubCell"/>
</dbReference>
<dbReference type="EMBL" id="OV696686">
    <property type="protein sequence ID" value="CAH1230089.1"/>
    <property type="molecule type" value="Genomic_DNA"/>
</dbReference>
<dbReference type="Gene3D" id="3.40.50.1820">
    <property type="entry name" value="alpha/beta hydrolase"/>
    <property type="match status" value="1"/>
</dbReference>
<dbReference type="GO" id="GO:0047372">
    <property type="term" value="F:monoacylglycerol lipase activity"/>
    <property type="evidence" value="ECO:0007669"/>
    <property type="project" value="UniProtKB-EC"/>
</dbReference>
<comment type="catalytic activity">
    <reaction evidence="1">
        <text>Hydrolyzes glycerol monoesters of long-chain fatty acids.</text>
        <dbReference type="EC" id="3.1.1.23"/>
    </reaction>
</comment>
<feature type="domain" description="AB hydrolase-1" evidence="10">
    <location>
        <begin position="72"/>
        <end position="306"/>
    </location>
</feature>
<keyword evidence="12" id="KW-1185">Reference proteome</keyword>
<dbReference type="AlphaFoldDB" id="A0A8J9W314"/>
<evidence type="ECO:0000256" key="1">
    <source>
        <dbReference type="ARBA" id="ARBA00001613"/>
    </source>
</evidence>
<keyword evidence="9" id="KW-0472">Membrane</keyword>
<evidence type="ECO:0000313" key="11">
    <source>
        <dbReference type="EMBL" id="CAH1230089.1"/>
    </source>
</evidence>
<evidence type="ECO:0000256" key="9">
    <source>
        <dbReference type="SAM" id="Phobius"/>
    </source>
</evidence>
<keyword evidence="9" id="KW-1133">Transmembrane helix</keyword>
<dbReference type="GO" id="GO:0046464">
    <property type="term" value="P:acylglycerol catabolic process"/>
    <property type="evidence" value="ECO:0007669"/>
    <property type="project" value="TreeGrafter"/>
</dbReference>
<evidence type="ECO:0000256" key="8">
    <source>
        <dbReference type="ARBA" id="ARBA00049568"/>
    </source>
</evidence>
<dbReference type="PANTHER" id="PTHR43798:SF5">
    <property type="entry name" value="MONOACYLGLYCEROL LIPASE ABHD6"/>
    <property type="match status" value="1"/>
</dbReference>
<evidence type="ECO:0000256" key="3">
    <source>
        <dbReference type="ARBA" id="ARBA00013254"/>
    </source>
</evidence>
<comment type="similarity">
    <text evidence="2">Belongs to the AB hydrolase superfamily.</text>
</comment>
<dbReference type="EC" id="3.1.1.23" evidence="3"/>
<dbReference type="PANTHER" id="PTHR43798">
    <property type="entry name" value="MONOACYLGLYCEROL LIPASE"/>
    <property type="match status" value="1"/>
</dbReference>
<evidence type="ECO:0000256" key="7">
    <source>
        <dbReference type="ARBA" id="ARBA00047662"/>
    </source>
</evidence>
<dbReference type="InterPro" id="IPR029058">
    <property type="entry name" value="AB_hydrolase_fold"/>
</dbReference>
<accession>A0A8J9W314</accession>
<dbReference type="GO" id="GO:0031902">
    <property type="term" value="C:late endosome membrane"/>
    <property type="evidence" value="ECO:0007669"/>
    <property type="project" value="UniProtKB-SubCell"/>
</dbReference>
<reference evidence="11" key="1">
    <citation type="submission" date="2022-01" db="EMBL/GenBank/DDBJ databases">
        <authorList>
            <person name="Braso-Vives M."/>
        </authorList>
    </citation>
    <scope>NUCLEOTIDE SEQUENCE</scope>
</reference>
<comment type="subcellular location">
    <subcellularLocation>
        <location evidence="4">Late endosome membrane</location>
        <topology evidence="4">Single-pass type II membrane protein</topology>
    </subcellularLocation>
    <subcellularLocation>
        <location evidence="5">Lysosome membrane</location>
        <topology evidence="5">Single-pass type II membrane protein</topology>
    </subcellularLocation>
    <subcellularLocation>
        <location evidence="6">Mitochondrion membrane</location>
        <topology evidence="6">Single-pass type II membrane protein</topology>
    </subcellularLocation>
</comment>
<evidence type="ECO:0000256" key="5">
    <source>
        <dbReference type="ARBA" id="ARBA00037874"/>
    </source>
</evidence>
<feature type="transmembrane region" description="Helical" evidence="9">
    <location>
        <begin position="12"/>
        <end position="34"/>
    </location>
</feature>
<dbReference type="InterPro" id="IPR000073">
    <property type="entry name" value="AB_hydrolase_1"/>
</dbReference>
<dbReference type="Pfam" id="PF00561">
    <property type="entry name" value="Abhydrolase_1"/>
    <property type="match status" value="1"/>
</dbReference>
<keyword evidence="9" id="KW-0812">Transmembrane</keyword>
<proteinExistence type="inferred from homology"/>